<dbReference type="SUPFAM" id="SSF51735">
    <property type="entry name" value="NAD(P)-binding Rossmann-fold domains"/>
    <property type="match status" value="1"/>
</dbReference>
<comment type="similarity">
    <text evidence="1">Belongs to the 3-hydroxyacyl-CoA dehydrogenase family.</text>
</comment>
<dbReference type="PANTHER" id="PTHR48075">
    <property type="entry name" value="3-HYDROXYACYL-COA DEHYDROGENASE FAMILY PROTEIN"/>
    <property type="match status" value="1"/>
</dbReference>
<keyword evidence="2" id="KW-0560">Oxidoreductase</keyword>
<keyword evidence="7" id="KW-1185">Reference proteome</keyword>
<dbReference type="SUPFAM" id="SSF48179">
    <property type="entry name" value="6-phosphogluconate dehydrogenase C-terminal domain-like"/>
    <property type="match status" value="1"/>
</dbReference>
<evidence type="ECO:0000256" key="2">
    <source>
        <dbReference type="ARBA" id="ARBA00023002"/>
    </source>
</evidence>
<dbReference type="OrthoDB" id="5958943at2759"/>
<dbReference type="InterPro" id="IPR008927">
    <property type="entry name" value="6-PGluconate_DH-like_C_sf"/>
</dbReference>
<organism evidence="6 7">
    <name type="scientific">Curvularia clavata</name>
    <dbReference type="NCBI Taxonomy" id="95742"/>
    <lineage>
        <taxon>Eukaryota</taxon>
        <taxon>Fungi</taxon>
        <taxon>Dikarya</taxon>
        <taxon>Ascomycota</taxon>
        <taxon>Pezizomycotina</taxon>
        <taxon>Dothideomycetes</taxon>
        <taxon>Pleosporomycetidae</taxon>
        <taxon>Pleosporales</taxon>
        <taxon>Pleosporineae</taxon>
        <taxon>Pleosporaceae</taxon>
        <taxon>Curvularia</taxon>
    </lineage>
</organism>
<dbReference type="InterPro" id="IPR022694">
    <property type="entry name" value="3-OHacyl-CoA_DH"/>
</dbReference>
<dbReference type="GO" id="GO:0016616">
    <property type="term" value="F:oxidoreductase activity, acting on the CH-OH group of donors, NAD or NADP as acceptor"/>
    <property type="evidence" value="ECO:0007669"/>
    <property type="project" value="InterPro"/>
</dbReference>
<name>A0A9Q9DVG8_CURCL</name>
<dbReference type="EMBL" id="CP089278">
    <property type="protein sequence ID" value="USP79416.1"/>
    <property type="molecule type" value="Genomic_DNA"/>
</dbReference>
<dbReference type="Pfam" id="PF02737">
    <property type="entry name" value="3HCDH_N"/>
    <property type="match status" value="1"/>
</dbReference>
<reference evidence="6" key="1">
    <citation type="submission" date="2021-12" db="EMBL/GenBank/DDBJ databases">
        <title>Curvularia clavata genome.</title>
        <authorList>
            <person name="Cao Y."/>
        </authorList>
    </citation>
    <scope>NUCLEOTIDE SEQUENCE</scope>
    <source>
        <strain evidence="6">Yc1106</strain>
    </source>
</reference>
<dbReference type="Gene3D" id="3.40.50.720">
    <property type="entry name" value="NAD(P)-binding Rossmann-like Domain"/>
    <property type="match status" value="1"/>
</dbReference>
<dbReference type="Gene3D" id="1.10.1040.10">
    <property type="entry name" value="N-(1-d-carboxylethyl)-l-norvaline Dehydrogenase, domain 2"/>
    <property type="match status" value="1"/>
</dbReference>
<dbReference type="AlphaFoldDB" id="A0A9Q9DVG8"/>
<dbReference type="GO" id="GO:0006631">
    <property type="term" value="P:fatty acid metabolic process"/>
    <property type="evidence" value="ECO:0007669"/>
    <property type="project" value="InterPro"/>
</dbReference>
<protein>
    <submittedName>
        <fullName evidence="6">3-hydroxyacyl-CoA dehydrogenase-like protein</fullName>
    </submittedName>
</protein>
<dbReference type="PANTHER" id="PTHR48075:SF3">
    <property type="entry name" value="3-HYDROXYACYL-COA DEHYDROGENASE"/>
    <property type="match status" value="1"/>
</dbReference>
<proteinExistence type="inferred from homology"/>
<dbReference type="GO" id="GO:0070403">
    <property type="term" value="F:NAD+ binding"/>
    <property type="evidence" value="ECO:0007669"/>
    <property type="project" value="InterPro"/>
</dbReference>
<dbReference type="PIRSF" id="PIRSF000105">
    <property type="entry name" value="HCDH"/>
    <property type="match status" value="1"/>
</dbReference>
<dbReference type="Pfam" id="PF00725">
    <property type="entry name" value="3HCDH"/>
    <property type="match status" value="1"/>
</dbReference>
<feature type="domain" description="3-hydroxyacyl-CoA dehydrogenase NAD binding" evidence="5">
    <location>
        <begin position="28"/>
        <end position="200"/>
    </location>
</feature>
<dbReference type="InterPro" id="IPR036291">
    <property type="entry name" value="NAD(P)-bd_dom_sf"/>
</dbReference>
<evidence type="ECO:0000259" key="5">
    <source>
        <dbReference type="Pfam" id="PF02737"/>
    </source>
</evidence>
<evidence type="ECO:0000313" key="7">
    <source>
        <dbReference type="Proteomes" id="UP001056012"/>
    </source>
</evidence>
<dbReference type="InterPro" id="IPR013328">
    <property type="entry name" value="6PGD_dom2"/>
</dbReference>
<sequence length="309" mass="34580">MPSAVPPQSVSSCVEQQWKRPEISERPITVLGGGVLGRRIACSWVAAGYKLILCEINEEQSKAATDYIEQHWEEFSKFTGGQREKGSFTTATSIGEAVENAWLVVEALPEKLPLKIEIMGQLSKQAPKDCILASNSSSYKSSLMLDKVDPDDRKRVCNMHYYMPPGNNVVELMTCGHTYDDIMPFLKERLEDAGMQPAIARKESTGFIFNRLWAAIKRESLLIMAEGVSEPEEIDRLFQIMFKNNPLGPCGMMDQVGLDTVAFIEDNYVQERGLDPTARDWVLENFVEKGKLGAKSEKGGFYPPRKATD</sequence>
<dbReference type="VEuPathDB" id="FungiDB:yc1106_06690"/>
<feature type="domain" description="3-hydroxyacyl-CoA dehydrogenase C-terminal" evidence="4">
    <location>
        <begin position="206"/>
        <end position="300"/>
    </location>
</feature>
<evidence type="ECO:0000313" key="6">
    <source>
        <dbReference type="EMBL" id="USP79416.1"/>
    </source>
</evidence>
<evidence type="ECO:0000256" key="3">
    <source>
        <dbReference type="PIRSR" id="PIRSR000105-1"/>
    </source>
</evidence>
<gene>
    <name evidence="6" type="ORF">yc1106_06690</name>
</gene>
<accession>A0A9Q9DVG8</accession>
<feature type="site" description="Important for catalytic activity" evidence="3">
    <location>
        <position position="160"/>
    </location>
</feature>
<evidence type="ECO:0000259" key="4">
    <source>
        <dbReference type="Pfam" id="PF00725"/>
    </source>
</evidence>
<dbReference type="InterPro" id="IPR006176">
    <property type="entry name" value="3-OHacyl-CoA_DH_NAD-bd"/>
</dbReference>
<evidence type="ECO:0000256" key="1">
    <source>
        <dbReference type="ARBA" id="ARBA00009463"/>
    </source>
</evidence>
<dbReference type="Proteomes" id="UP001056012">
    <property type="component" value="Chromosome 5"/>
</dbReference>
<dbReference type="InterPro" id="IPR006108">
    <property type="entry name" value="3HC_DH_C"/>
</dbReference>